<reference evidence="2 3" key="1">
    <citation type="submission" date="2020-08" db="EMBL/GenBank/DDBJ databases">
        <title>Genomic Encyclopedia of Type Strains, Phase IV (KMG-IV): sequencing the most valuable type-strain genomes for metagenomic binning, comparative biology and taxonomic classification.</title>
        <authorList>
            <person name="Goeker M."/>
        </authorList>
    </citation>
    <scope>NUCLEOTIDE SEQUENCE [LARGE SCALE GENOMIC DNA]</scope>
    <source>
        <strain evidence="2 3">YIM 65646</strain>
    </source>
</reference>
<dbReference type="InterPro" id="IPR011009">
    <property type="entry name" value="Kinase-like_dom_sf"/>
</dbReference>
<evidence type="ECO:0000259" key="1">
    <source>
        <dbReference type="Pfam" id="PF01636"/>
    </source>
</evidence>
<evidence type="ECO:0000313" key="3">
    <source>
        <dbReference type="Proteomes" id="UP000548476"/>
    </source>
</evidence>
<accession>A0A841FW82</accession>
<feature type="domain" description="Aminoglycoside phosphotransferase" evidence="1">
    <location>
        <begin position="120"/>
        <end position="180"/>
    </location>
</feature>
<comment type="caution">
    <text evidence="2">The sequence shown here is derived from an EMBL/GenBank/DDBJ whole genome shotgun (WGS) entry which is preliminary data.</text>
</comment>
<gene>
    <name evidence="2" type="ORF">HNR73_006902</name>
</gene>
<dbReference type="Gene3D" id="3.90.1200.10">
    <property type="match status" value="1"/>
</dbReference>
<name>A0A841FW82_9ACTN</name>
<dbReference type="SUPFAM" id="SSF56112">
    <property type="entry name" value="Protein kinase-like (PK-like)"/>
    <property type="match status" value="1"/>
</dbReference>
<dbReference type="Pfam" id="PF01636">
    <property type="entry name" value="APH"/>
    <property type="match status" value="1"/>
</dbReference>
<dbReference type="AlphaFoldDB" id="A0A841FW82"/>
<keyword evidence="3" id="KW-1185">Reference proteome</keyword>
<organism evidence="2 3">
    <name type="scientific">Phytomonospora endophytica</name>
    <dbReference type="NCBI Taxonomy" id="714109"/>
    <lineage>
        <taxon>Bacteria</taxon>
        <taxon>Bacillati</taxon>
        <taxon>Actinomycetota</taxon>
        <taxon>Actinomycetes</taxon>
        <taxon>Micromonosporales</taxon>
        <taxon>Micromonosporaceae</taxon>
        <taxon>Phytomonospora</taxon>
    </lineage>
</organism>
<evidence type="ECO:0000313" key="2">
    <source>
        <dbReference type="EMBL" id="MBB6039013.1"/>
    </source>
</evidence>
<dbReference type="InterPro" id="IPR002575">
    <property type="entry name" value="Aminoglycoside_PTrfase"/>
</dbReference>
<proteinExistence type="predicted"/>
<protein>
    <recommendedName>
        <fullName evidence="1">Aminoglycoside phosphotransferase domain-containing protein</fullName>
    </recommendedName>
</protein>
<dbReference type="EMBL" id="JACHGT010000019">
    <property type="protein sequence ID" value="MBB6039013.1"/>
    <property type="molecule type" value="Genomic_DNA"/>
</dbReference>
<dbReference type="Proteomes" id="UP000548476">
    <property type="component" value="Unassembled WGS sequence"/>
</dbReference>
<dbReference type="RefSeq" id="WP_184791998.1">
    <property type="nucleotide sequence ID" value="NZ_BONT01000074.1"/>
</dbReference>
<sequence length="258" mass="27199">MEERALPGGIASAGAVVRVGDSVYRPGGPNAAVVRDFLSHLASAGFTAAPRVLGTAPDGREVLSFEPGAVAVPPFPDWAAGEELLVSVAELQRSLHEAAAGWAPVGVLDGRELPPEGRGGLMCHLDLCLENTVVRDGRAAAFIDFDLARPAERLYDIAIAVRHWIPLRDPADIADARAGLDQAARFRAFTDVHGLGEAGRGRVLELLAVFLADALDSVGEAARAGHPGFAEMWAGGYEAMNARSREWLRRAGARLIGA</sequence>